<dbReference type="Gene3D" id="3.50.50.60">
    <property type="entry name" value="FAD/NAD(P)-binding domain"/>
    <property type="match status" value="1"/>
</dbReference>
<reference evidence="12 13" key="1">
    <citation type="submission" date="2008-12" db="EMBL/GenBank/DDBJ databases">
        <authorList>
            <person name="Fulton L."/>
            <person name="Clifton S."/>
            <person name="Fulton B."/>
            <person name="Xu J."/>
            <person name="Minx P."/>
            <person name="Pepin K.H."/>
            <person name="Johnson M."/>
            <person name="Bhonagiri V."/>
            <person name="Nash W.E."/>
            <person name="Mardis E.R."/>
            <person name="Wilson R.K."/>
        </authorList>
    </citation>
    <scope>NUCLEOTIDE SEQUENCE [LARGE SCALE GENOMIC DNA]</scope>
    <source>
        <strain evidence="12 13">DSM 12042</strain>
    </source>
</reference>
<keyword evidence="8" id="KW-0408">Iron</keyword>
<dbReference type="eggNOG" id="COG1902">
    <property type="taxonomic scope" value="Bacteria"/>
</dbReference>
<dbReference type="Pfam" id="PF00724">
    <property type="entry name" value="Oxidored_FMN"/>
    <property type="match status" value="1"/>
</dbReference>
<keyword evidence="9" id="KW-0411">Iron-sulfur</keyword>
<feature type="domain" description="NADH:flavin oxidoreductase/NADH oxidase N-terminal" evidence="10">
    <location>
        <begin position="6"/>
        <end position="321"/>
    </location>
</feature>
<dbReference type="SUPFAM" id="SSF51395">
    <property type="entry name" value="FMN-linked oxidoreductases"/>
    <property type="match status" value="1"/>
</dbReference>
<organism evidence="12 13">
    <name type="scientific">Holdemania filiformis DSM 12042</name>
    <dbReference type="NCBI Taxonomy" id="545696"/>
    <lineage>
        <taxon>Bacteria</taxon>
        <taxon>Bacillati</taxon>
        <taxon>Bacillota</taxon>
        <taxon>Erysipelotrichia</taxon>
        <taxon>Erysipelotrichales</taxon>
        <taxon>Erysipelotrichaceae</taxon>
        <taxon>Holdemania</taxon>
    </lineage>
</organism>
<dbReference type="OrthoDB" id="9772736at2"/>
<dbReference type="InterPro" id="IPR051793">
    <property type="entry name" value="NADH:flavin_oxidoreductase"/>
</dbReference>
<evidence type="ECO:0000256" key="6">
    <source>
        <dbReference type="ARBA" id="ARBA00022723"/>
    </source>
</evidence>
<dbReference type="AlphaFoldDB" id="B9Y3W8"/>
<dbReference type="InterPro" id="IPR036188">
    <property type="entry name" value="FAD/NAD-bd_sf"/>
</dbReference>
<comment type="similarity">
    <text evidence="3">In the N-terminal section; belongs to the NADH:flavin oxidoreductase/NADH oxidase family.</text>
</comment>
<dbReference type="InterPro" id="IPR001155">
    <property type="entry name" value="OxRdtase_FMN_N"/>
</dbReference>
<dbReference type="InterPro" id="IPR023753">
    <property type="entry name" value="FAD/NAD-binding_dom"/>
</dbReference>
<comment type="caution">
    <text evidence="12">The sequence shown here is derived from an EMBL/GenBank/DDBJ whole genome shotgun (WGS) entry which is preliminary data.</text>
</comment>
<evidence type="ECO:0000256" key="4">
    <source>
        <dbReference type="ARBA" id="ARBA00022630"/>
    </source>
</evidence>
<dbReference type="GO" id="GO:0046872">
    <property type="term" value="F:metal ion binding"/>
    <property type="evidence" value="ECO:0007669"/>
    <property type="project" value="UniProtKB-KW"/>
</dbReference>
<dbReference type="GO" id="GO:0010181">
    <property type="term" value="F:FMN binding"/>
    <property type="evidence" value="ECO:0007669"/>
    <property type="project" value="InterPro"/>
</dbReference>
<dbReference type="Proteomes" id="UP000005950">
    <property type="component" value="Unassembled WGS sequence"/>
</dbReference>
<evidence type="ECO:0000313" key="12">
    <source>
        <dbReference type="EMBL" id="EEF69312.1"/>
    </source>
</evidence>
<dbReference type="PRINTS" id="PR00469">
    <property type="entry name" value="PNDRDTASEII"/>
</dbReference>
<protein>
    <submittedName>
        <fullName evidence="12">Pyridine nucleotide-disulfide oxidoreductase</fullName>
    </submittedName>
</protein>
<dbReference type="CDD" id="cd02803">
    <property type="entry name" value="OYE_like_FMN_family"/>
    <property type="match status" value="1"/>
</dbReference>
<dbReference type="Gene3D" id="3.40.50.720">
    <property type="entry name" value="NAD(P)-binding Rossmann-like Domain"/>
    <property type="match status" value="1"/>
</dbReference>
<evidence type="ECO:0000259" key="11">
    <source>
        <dbReference type="Pfam" id="PF07992"/>
    </source>
</evidence>
<dbReference type="InterPro" id="IPR013785">
    <property type="entry name" value="Aldolase_TIM"/>
</dbReference>
<dbReference type="PANTHER" id="PTHR42917:SF2">
    <property type="entry name" value="2,4-DIENOYL-COA REDUCTASE [(2E)-ENOYL-COA-PRODUCING]"/>
    <property type="match status" value="1"/>
</dbReference>
<evidence type="ECO:0000256" key="2">
    <source>
        <dbReference type="ARBA" id="ARBA00001966"/>
    </source>
</evidence>
<dbReference type="GO" id="GO:0051536">
    <property type="term" value="F:iron-sulfur cluster binding"/>
    <property type="evidence" value="ECO:0007669"/>
    <property type="project" value="UniProtKB-KW"/>
</dbReference>
<keyword evidence="7" id="KW-0560">Oxidoreductase</keyword>
<keyword evidence="4" id="KW-0285">Flavoprotein</keyword>
<evidence type="ECO:0000256" key="8">
    <source>
        <dbReference type="ARBA" id="ARBA00023004"/>
    </source>
</evidence>
<dbReference type="PANTHER" id="PTHR42917">
    <property type="entry name" value="2,4-DIENOYL-COA REDUCTASE"/>
    <property type="match status" value="1"/>
</dbReference>
<comment type="cofactor">
    <cofactor evidence="1">
        <name>FMN</name>
        <dbReference type="ChEBI" id="CHEBI:58210"/>
    </cofactor>
</comment>
<dbReference type="Pfam" id="PF07992">
    <property type="entry name" value="Pyr_redox_2"/>
    <property type="match status" value="1"/>
</dbReference>
<dbReference type="Gene3D" id="3.20.20.70">
    <property type="entry name" value="Aldolase class I"/>
    <property type="match status" value="1"/>
</dbReference>
<dbReference type="eggNOG" id="COG0446">
    <property type="taxonomic scope" value="Bacteria"/>
</dbReference>
<keyword evidence="6" id="KW-0479">Metal-binding</keyword>
<dbReference type="HOGENOM" id="CLU_012153_1_2_9"/>
<keyword evidence="5" id="KW-0288">FMN</keyword>
<name>B9Y3W8_9FIRM</name>
<evidence type="ECO:0000256" key="5">
    <source>
        <dbReference type="ARBA" id="ARBA00022643"/>
    </source>
</evidence>
<sequence length="630" mass="69306">MEYPHLFSPIQLNKLTLRNRIVAAPIGELYEPKARGGAGLVVCGHTIVEPGRSSFASGEEPTAFFKYEVEKTRQKIRACHRYGARASIEIFHAGQYARVKDHAWGPCSLIREDGVEVKALDSAEMERIAGLFAEAAQQAKTLGFDAIFLHFGHGWLAAQFLSPLFNHRTDEYGGSLPNRARFPLLILRKIREAVGPEFPVDMRISGEECVPGSIPFEDTLAFIQMAEPYIDGVQISAGLDINHEGNVHMATTNFKEHMPNLKWARTVKKTCPGLVVSVVGAIMNPSEAEQILANGDVDLVAFGRAFIADPNWPNKAREGRTCDIVPCLRCLQCYHIATNRQNVGCSVNPRYCNETLIPERMIPAEQAQRVVIIGAGPAGLNAAITASRRGHEVIVLEKSTEIGGALNTIAREYYKEDIRSYRDYLTNQFAQCDIDLRLNTAADRSMIEALHPQALIIACGAQPVTPPVPGIDQSFVMGFTEAIHHPERIGKQVVIIGGGTIGAEIGLELAERKGRQVTIVEMTDTLASQGNLLYRIALRQKLDPLTNFTALTETRCIQIGDHEVEILHQTEQRKLKADTVIIAAGVRTNRAFVNSLYGICPQTFEVGDALQPRKIQEAVFEGTGVALSIE</sequence>
<evidence type="ECO:0000259" key="10">
    <source>
        <dbReference type="Pfam" id="PF00724"/>
    </source>
</evidence>
<dbReference type="GO" id="GO:0016491">
    <property type="term" value="F:oxidoreductase activity"/>
    <property type="evidence" value="ECO:0007669"/>
    <property type="project" value="UniProtKB-KW"/>
</dbReference>
<dbReference type="STRING" id="545696.HOLDEFILI_00498"/>
<evidence type="ECO:0000256" key="3">
    <source>
        <dbReference type="ARBA" id="ARBA00011048"/>
    </source>
</evidence>
<proteinExistence type="inferred from homology"/>
<feature type="domain" description="FAD/NAD(P)-binding" evidence="11">
    <location>
        <begin position="369"/>
        <end position="593"/>
    </location>
</feature>
<dbReference type="RefSeq" id="WP_006057709.1">
    <property type="nucleotide sequence ID" value="NZ_GG657552.1"/>
</dbReference>
<reference evidence="12 13" key="2">
    <citation type="submission" date="2009-02" db="EMBL/GenBank/DDBJ databases">
        <title>Draft genome sequence of Holdemania filiformis DSM 12042.</title>
        <authorList>
            <person name="Sudarsanam P."/>
            <person name="Ley R."/>
            <person name="Guruge J."/>
            <person name="Turnbaugh P.J."/>
            <person name="Mahowald M."/>
            <person name="Liep D."/>
            <person name="Gordon J."/>
        </authorList>
    </citation>
    <scope>NUCLEOTIDE SEQUENCE [LARGE SCALE GENOMIC DNA]</scope>
    <source>
        <strain evidence="12 13">DSM 12042</strain>
    </source>
</reference>
<dbReference type="PRINTS" id="PR00368">
    <property type="entry name" value="FADPNR"/>
</dbReference>
<evidence type="ECO:0000313" key="13">
    <source>
        <dbReference type="Proteomes" id="UP000005950"/>
    </source>
</evidence>
<dbReference type="SUPFAM" id="SSF51905">
    <property type="entry name" value="FAD/NAD(P)-binding domain"/>
    <property type="match status" value="1"/>
</dbReference>
<comment type="cofactor">
    <cofactor evidence="2">
        <name>[4Fe-4S] cluster</name>
        <dbReference type="ChEBI" id="CHEBI:49883"/>
    </cofactor>
</comment>
<dbReference type="EMBL" id="ACCF01000032">
    <property type="protein sequence ID" value="EEF69312.1"/>
    <property type="molecule type" value="Genomic_DNA"/>
</dbReference>
<evidence type="ECO:0000256" key="7">
    <source>
        <dbReference type="ARBA" id="ARBA00023002"/>
    </source>
</evidence>
<evidence type="ECO:0000256" key="9">
    <source>
        <dbReference type="ARBA" id="ARBA00023014"/>
    </source>
</evidence>
<evidence type="ECO:0000256" key="1">
    <source>
        <dbReference type="ARBA" id="ARBA00001917"/>
    </source>
</evidence>
<gene>
    <name evidence="12" type="ORF">HOLDEFILI_00498</name>
</gene>
<accession>B9Y3W8</accession>